<evidence type="ECO:0000259" key="3">
    <source>
        <dbReference type="Pfam" id="PF00535"/>
    </source>
</evidence>
<dbReference type="Gene3D" id="3.90.550.10">
    <property type="entry name" value="Spore Coat Polysaccharide Biosynthesis Protein SpsA, Chain A"/>
    <property type="match status" value="1"/>
</dbReference>
<dbReference type="PANTHER" id="PTHR22916:SF51">
    <property type="entry name" value="GLYCOSYLTRANSFERASE EPSH-RELATED"/>
    <property type="match status" value="1"/>
</dbReference>
<keyword evidence="2" id="KW-0808">Transferase</keyword>
<sequence>MKAKYWLSILIPVYNVEDYLRECLASVLSQVDSRIEIILLDDCSTDNSLKVLTGFIAQVSIPIKIMQHNKNSGLSAARNSMLEAAQGTYLWFLDSDDLMEAGAIQQLKTIVDDHSPDLVMCDFRVLRERQRLKHKLRGEDHRVSFVGEPNTLLRDPVALFYGLYKKGELHAWSKISKRSLWGEDLRFPPGRYMEDMVTTPRLALRVSSYFYCPQVWVAYRQRQGSILATTSEKKIEDAALGCAGILDLWLQKHPQLSSKIRLAFSHYCARTHYVVMRDLRRLKPNLYAQQKENYRQQLFNNIHWNKLELCWQYSKRGLFSRLLRFLLKH</sequence>
<proteinExistence type="predicted"/>
<evidence type="ECO:0000313" key="5">
    <source>
        <dbReference type="Proteomes" id="UP000619761"/>
    </source>
</evidence>
<feature type="domain" description="Glycosyltransferase 2-like" evidence="3">
    <location>
        <begin position="8"/>
        <end position="137"/>
    </location>
</feature>
<evidence type="ECO:0000256" key="2">
    <source>
        <dbReference type="ARBA" id="ARBA00022679"/>
    </source>
</evidence>
<dbReference type="CDD" id="cd00761">
    <property type="entry name" value="Glyco_tranf_GTA_type"/>
    <property type="match status" value="1"/>
</dbReference>
<dbReference type="PANTHER" id="PTHR22916">
    <property type="entry name" value="GLYCOSYLTRANSFERASE"/>
    <property type="match status" value="1"/>
</dbReference>
<name>A0ABQ3B3B2_9GAMM</name>
<dbReference type="InterPro" id="IPR001173">
    <property type="entry name" value="Glyco_trans_2-like"/>
</dbReference>
<gene>
    <name evidence="4" type="ORF">GCM10011613_23130</name>
</gene>
<organism evidence="4 5">
    <name type="scientific">Cellvibrio zantedeschiae</name>
    <dbReference type="NCBI Taxonomy" id="1237077"/>
    <lineage>
        <taxon>Bacteria</taxon>
        <taxon>Pseudomonadati</taxon>
        <taxon>Pseudomonadota</taxon>
        <taxon>Gammaproteobacteria</taxon>
        <taxon>Cellvibrionales</taxon>
        <taxon>Cellvibrionaceae</taxon>
        <taxon>Cellvibrio</taxon>
    </lineage>
</organism>
<dbReference type="EMBL" id="BMYZ01000002">
    <property type="protein sequence ID" value="GGY77913.1"/>
    <property type="molecule type" value="Genomic_DNA"/>
</dbReference>
<dbReference type="InterPro" id="IPR029044">
    <property type="entry name" value="Nucleotide-diphossugar_trans"/>
</dbReference>
<dbReference type="SUPFAM" id="SSF53448">
    <property type="entry name" value="Nucleotide-diphospho-sugar transferases"/>
    <property type="match status" value="1"/>
</dbReference>
<keyword evidence="1" id="KW-0328">Glycosyltransferase</keyword>
<evidence type="ECO:0000256" key="1">
    <source>
        <dbReference type="ARBA" id="ARBA00022676"/>
    </source>
</evidence>
<comment type="caution">
    <text evidence="4">The sequence shown here is derived from an EMBL/GenBank/DDBJ whole genome shotgun (WGS) entry which is preliminary data.</text>
</comment>
<evidence type="ECO:0000313" key="4">
    <source>
        <dbReference type="EMBL" id="GGY77913.1"/>
    </source>
</evidence>
<protein>
    <recommendedName>
        <fullName evidence="3">Glycosyltransferase 2-like domain-containing protein</fullName>
    </recommendedName>
</protein>
<accession>A0ABQ3B3B2</accession>
<reference evidence="5" key="1">
    <citation type="journal article" date="2019" name="Int. J. Syst. Evol. Microbiol.">
        <title>The Global Catalogue of Microorganisms (GCM) 10K type strain sequencing project: providing services to taxonomists for standard genome sequencing and annotation.</title>
        <authorList>
            <consortium name="The Broad Institute Genomics Platform"/>
            <consortium name="The Broad Institute Genome Sequencing Center for Infectious Disease"/>
            <person name="Wu L."/>
            <person name="Ma J."/>
        </authorList>
    </citation>
    <scope>NUCLEOTIDE SEQUENCE [LARGE SCALE GENOMIC DNA]</scope>
    <source>
        <strain evidence="5">KCTC 32239</strain>
    </source>
</reference>
<dbReference type="Proteomes" id="UP000619761">
    <property type="component" value="Unassembled WGS sequence"/>
</dbReference>
<dbReference type="Pfam" id="PF00535">
    <property type="entry name" value="Glycos_transf_2"/>
    <property type="match status" value="1"/>
</dbReference>
<dbReference type="RefSeq" id="WP_189418773.1">
    <property type="nucleotide sequence ID" value="NZ_BMYZ01000002.1"/>
</dbReference>
<keyword evidence="5" id="KW-1185">Reference proteome</keyword>